<reference evidence="1 2" key="1">
    <citation type="journal article" date="2012" name="J. Bacteriol.">
        <title>Genome Sequence of Radiation-Resistant Modestobacter marinus Strain BC501, a Representative Actinobacterium That Thrives on Calcareous Stone Surfaces.</title>
        <authorList>
            <person name="Normand P."/>
            <person name="Gury J."/>
            <person name="Pujic P."/>
            <person name="Chouaia B."/>
            <person name="Crotti E."/>
            <person name="Brusetti L."/>
            <person name="Daffonchio D."/>
            <person name="Vacherie B."/>
            <person name="Barbe V."/>
            <person name="Medigue C."/>
            <person name="Calteau A."/>
            <person name="Ghodhbane-Gtari F."/>
            <person name="Essoussi I."/>
            <person name="Nouioui I."/>
            <person name="Abbassi-Ghozzi I."/>
            <person name="Gtari M."/>
        </authorList>
    </citation>
    <scope>NUCLEOTIDE SEQUENCE [LARGE SCALE GENOMIC DNA]</scope>
    <source>
        <strain evidence="2">BC 501</strain>
    </source>
</reference>
<sequence length="70" mass="8267">MTTNPQEPERILPDEPFPIEVLHDQVWVPGLLLAWQRWPTGWRAYCSWSSHFGQGQLGWINGDRLRPRDQ</sequence>
<dbReference type="AlphaFoldDB" id="I4F0L5"/>
<dbReference type="Proteomes" id="UP000006461">
    <property type="component" value="Chromosome"/>
</dbReference>
<dbReference type="HOGENOM" id="CLU_2753442_0_0_11"/>
<proteinExistence type="predicted"/>
<dbReference type="STRING" id="477641.MODMU_3771"/>
<keyword evidence="2" id="KW-1185">Reference proteome</keyword>
<evidence type="ECO:0000313" key="1">
    <source>
        <dbReference type="EMBL" id="CCH89178.1"/>
    </source>
</evidence>
<name>I4F0L5_MODI5</name>
<dbReference type="EMBL" id="FO203431">
    <property type="protein sequence ID" value="CCH89178.1"/>
    <property type="molecule type" value="Genomic_DNA"/>
</dbReference>
<protein>
    <submittedName>
        <fullName evidence="1">Uncharacterized protein</fullName>
    </submittedName>
</protein>
<organism evidence="1 2">
    <name type="scientific">Modestobacter italicus (strain DSM 44449 / CECT 9708 / BC 501)</name>
    <dbReference type="NCBI Taxonomy" id="2732864"/>
    <lineage>
        <taxon>Bacteria</taxon>
        <taxon>Bacillati</taxon>
        <taxon>Actinomycetota</taxon>
        <taxon>Actinomycetes</taxon>
        <taxon>Geodermatophilales</taxon>
        <taxon>Geodermatophilaceae</taxon>
        <taxon>Modestobacter</taxon>
    </lineage>
</organism>
<dbReference type="KEGG" id="mmar:MODMU_3771"/>
<evidence type="ECO:0000313" key="2">
    <source>
        <dbReference type="Proteomes" id="UP000006461"/>
    </source>
</evidence>
<accession>I4F0L5</accession>
<gene>
    <name evidence="1" type="ordered locus">MODMU_3771</name>
</gene>